<keyword evidence="3" id="KW-0602">Photosynthesis</keyword>
<dbReference type="GO" id="GO:0009765">
    <property type="term" value="P:photosynthesis, light harvesting"/>
    <property type="evidence" value="ECO:0007669"/>
    <property type="project" value="InterPro"/>
</dbReference>
<feature type="chain" id="PRO_5030799794" evidence="6">
    <location>
        <begin position="22"/>
        <end position="249"/>
    </location>
</feature>
<sequence>MALSLAQSALAFAPALAPAAAATRAAAVQMVTPPATLTTLAKELNPVIGYWDPLGLGTADFWSKGNDATVGFLRHAEIKHGRVAMAAFVGYIAQYNGLHWGFPMSLSGNDPQYAAGLTPPEQWDALPMSAKIQILGFVGFLEFWGELGASIGDNSHYMKGGKPGAYPEFPEANVIPFTPAGVLSLYDPFGFSKNKSDEAKAKGLLTEINNGRLAMIGIMGFLAEQKVPGSVPFGPKLSAYAGEVMAPLM</sequence>
<reference evidence="7" key="1">
    <citation type="submission" date="2021-01" db="EMBL/GenBank/DDBJ databases">
        <authorList>
            <person name="Corre E."/>
            <person name="Pelletier E."/>
            <person name="Niang G."/>
            <person name="Scheremetjew M."/>
            <person name="Finn R."/>
            <person name="Kale V."/>
            <person name="Holt S."/>
            <person name="Cochrane G."/>
            <person name="Meng A."/>
            <person name="Brown T."/>
            <person name="Cohen L."/>
        </authorList>
    </citation>
    <scope>NUCLEOTIDE SEQUENCE</scope>
    <source>
        <strain evidence="7">UIO037</strain>
    </source>
</reference>
<dbReference type="Pfam" id="PF00504">
    <property type="entry name" value="Chloroa_b-bind"/>
    <property type="match status" value="1"/>
</dbReference>
<evidence type="ECO:0000256" key="1">
    <source>
        <dbReference type="ARBA" id="ARBA00004229"/>
    </source>
</evidence>
<keyword evidence="2" id="KW-0150">Chloroplast</keyword>
<protein>
    <submittedName>
        <fullName evidence="7">Uncharacterized protein</fullName>
    </submittedName>
</protein>
<dbReference type="InterPro" id="IPR022796">
    <property type="entry name" value="Chloroa_b-bind"/>
</dbReference>
<dbReference type="PANTHER" id="PTHR21649">
    <property type="entry name" value="CHLOROPHYLL A/B BINDING PROTEIN"/>
    <property type="match status" value="1"/>
</dbReference>
<feature type="signal peptide" evidence="6">
    <location>
        <begin position="1"/>
        <end position="21"/>
    </location>
</feature>
<evidence type="ECO:0000256" key="3">
    <source>
        <dbReference type="ARBA" id="ARBA00022531"/>
    </source>
</evidence>
<proteinExistence type="predicted"/>
<dbReference type="EMBL" id="HBKO01014334">
    <property type="protein sequence ID" value="CAE2210377.1"/>
    <property type="molecule type" value="Transcribed_RNA"/>
</dbReference>
<organism evidence="7">
    <name type="scientific">Prymnesium polylepis</name>
    <dbReference type="NCBI Taxonomy" id="72548"/>
    <lineage>
        <taxon>Eukaryota</taxon>
        <taxon>Haptista</taxon>
        <taxon>Haptophyta</taxon>
        <taxon>Prymnesiophyceae</taxon>
        <taxon>Prymnesiales</taxon>
        <taxon>Prymnesiaceae</taxon>
        <taxon>Prymnesium</taxon>
    </lineage>
</organism>
<gene>
    <name evidence="7" type="ORF">CPOL0286_LOCUS6475</name>
</gene>
<keyword evidence="6" id="KW-0732">Signal</keyword>
<dbReference type="GO" id="GO:0009507">
    <property type="term" value="C:chloroplast"/>
    <property type="evidence" value="ECO:0007669"/>
    <property type="project" value="UniProtKB-SubCell"/>
</dbReference>
<feature type="binding site" evidence="5">
    <location>
        <position position="212"/>
    </location>
    <ligand>
        <name>chlorophyll a</name>
        <dbReference type="ChEBI" id="CHEBI:58416"/>
        <label>1</label>
    </ligand>
</feature>
<feature type="binding site" evidence="5">
    <location>
        <position position="77"/>
    </location>
    <ligand>
        <name>chlorophyll a</name>
        <dbReference type="ChEBI" id="CHEBI:58416"/>
        <label>1</label>
    </ligand>
</feature>
<dbReference type="InterPro" id="IPR001344">
    <property type="entry name" value="Chloro_AB-bd_pln"/>
</dbReference>
<feature type="binding site" description="axial binding residue" evidence="5">
    <location>
        <position position="82"/>
    </location>
    <ligand>
        <name>chlorophyll b</name>
        <dbReference type="ChEBI" id="CHEBI:61721"/>
        <label>1</label>
    </ligand>
    <ligandPart>
        <name>Mg</name>
        <dbReference type="ChEBI" id="CHEBI:25107"/>
    </ligandPart>
</feature>
<name>A0A7S4HV86_9EUKA</name>
<keyword evidence="4" id="KW-0934">Plastid</keyword>
<dbReference type="SUPFAM" id="SSF103511">
    <property type="entry name" value="Chlorophyll a-b binding protein"/>
    <property type="match status" value="1"/>
</dbReference>
<evidence type="ECO:0000256" key="4">
    <source>
        <dbReference type="ARBA" id="ARBA00022640"/>
    </source>
</evidence>
<keyword evidence="5" id="KW-0148">Chlorophyll</keyword>
<evidence type="ECO:0000256" key="6">
    <source>
        <dbReference type="SAM" id="SignalP"/>
    </source>
</evidence>
<feature type="binding site" evidence="5">
    <location>
        <position position="51"/>
    </location>
    <ligand>
        <name>chlorophyll a</name>
        <dbReference type="ChEBI" id="CHEBI:58416"/>
        <label>1</label>
    </ligand>
</feature>
<feature type="binding site" evidence="5">
    <location>
        <position position="80"/>
    </location>
    <ligand>
        <name>chlorophyll a</name>
        <dbReference type="ChEBI" id="CHEBI:58416"/>
        <label>1</label>
    </ligand>
</feature>
<comment type="subcellular location">
    <subcellularLocation>
        <location evidence="1">Plastid</location>
        <location evidence="1">Chloroplast</location>
    </subcellularLocation>
</comment>
<evidence type="ECO:0000313" key="7">
    <source>
        <dbReference type="EMBL" id="CAE2210377.1"/>
    </source>
</evidence>
<evidence type="ECO:0000256" key="5">
    <source>
        <dbReference type="PIRSR" id="PIRSR601344-1"/>
    </source>
</evidence>
<accession>A0A7S4HV86</accession>
<evidence type="ECO:0000256" key="2">
    <source>
        <dbReference type="ARBA" id="ARBA00022528"/>
    </source>
</evidence>
<dbReference type="GO" id="GO:0016020">
    <property type="term" value="C:membrane"/>
    <property type="evidence" value="ECO:0007669"/>
    <property type="project" value="InterPro"/>
</dbReference>
<keyword evidence="5" id="KW-0157">Chromophore</keyword>
<dbReference type="GO" id="GO:0016168">
    <property type="term" value="F:chlorophyll binding"/>
    <property type="evidence" value="ECO:0007669"/>
    <property type="project" value="UniProtKB-KW"/>
</dbReference>
<dbReference type="Gene3D" id="1.10.3460.10">
    <property type="entry name" value="Chlorophyll a/b binding protein domain"/>
    <property type="match status" value="1"/>
</dbReference>
<feature type="binding site" evidence="5">
    <location>
        <position position="210"/>
    </location>
    <ligand>
        <name>chlorophyll a</name>
        <dbReference type="ChEBI" id="CHEBI:58416"/>
        <label>1</label>
    </ligand>
</feature>
<dbReference type="AlphaFoldDB" id="A0A7S4HV86"/>
<feature type="binding site" evidence="5">
    <location>
        <position position="207"/>
    </location>
    <ligand>
        <name>chlorophyll a</name>
        <dbReference type="ChEBI" id="CHEBI:58416"/>
        <label>1</label>
    </ligand>
</feature>